<keyword evidence="15" id="KW-1015">Disulfide bond</keyword>
<evidence type="ECO:0000256" key="19">
    <source>
        <dbReference type="ARBA" id="ARBA00039107"/>
    </source>
</evidence>
<comment type="catalytic activity">
    <reaction evidence="24">
        <text>a ganglioside GM1 (d18:1(4E)) + CMP-N-acetyl-beta-neuraminate = a ganglioside GD1a (d18:1(4E)) + CMP + H(+)</text>
        <dbReference type="Rhea" id="RHEA:18021"/>
        <dbReference type="ChEBI" id="CHEBI:15378"/>
        <dbReference type="ChEBI" id="CHEBI:57812"/>
        <dbReference type="ChEBI" id="CHEBI:60377"/>
        <dbReference type="ChEBI" id="CHEBI:77709"/>
        <dbReference type="ChEBI" id="CHEBI:78445"/>
        <dbReference type="EC" id="2.4.3.2"/>
    </reaction>
    <physiologicalReaction direction="left-to-right" evidence="24">
        <dbReference type="Rhea" id="RHEA:18022"/>
    </physiologicalReaction>
</comment>
<dbReference type="CAZy" id="GT29">
    <property type="family name" value="Glycosyltransferase Family 29"/>
</dbReference>
<feature type="binding site" evidence="33">
    <location>
        <position position="163"/>
    </location>
    <ligand>
        <name>substrate</name>
    </ligand>
</feature>
<dbReference type="InterPro" id="IPR038578">
    <property type="entry name" value="GT29-like_sf"/>
</dbReference>
<dbReference type="CDD" id="cd23966">
    <property type="entry name" value="GT29_ST3GAL1_2"/>
    <property type="match status" value="1"/>
</dbReference>
<comment type="catalytic activity">
    <reaction evidence="26">
        <text>ganglioside GM1 (d18:1(4E)/18:0) + CMP-N-acetyl-beta-neuraminate = ganglioside GD1a (18:1(4E)/18:0) + CMP + H(+)</text>
        <dbReference type="Rhea" id="RHEA:48248"/>
        <dbReference type="ChEBI" id="CHEBI:15378"/>
        <dbReference type="ChEBI" id="CHEBI:57812"/>
        <dbReference type="ChEBI" id="CHEBI:60377"/>
        <dbReference type="ChEBI" id="CHEBI:73110"/>
        <dbReference type="ChEBI" id="CHEBI:90153"/>
    </reaction>
    <physiologicalReaction direction="left-to-right" evidence="26">
        <dbReference type="Rhea" id="RHEA:48249"/>
    </physiologicalReaction>
</comment>
<gene>
    <name evidence="35" type="primary">siat5-r</name>
</gene>
<dbReference type="EC" id="2.4.3.2" evidence="18"/>
<comment type="pathway">
    <text evidence="3">Protein modification; protein glycosylation.</text>
</comment>
<evidence type="ECO:0000256" key="6">
    <source>
        <dbReference type="ARBA" id="ARBA00022525"/>
    </source>
</evidence>
<feature type="binding site" evidence="33">
    <location>
        <position position="140"/>
    </location>
    <ligand>
        <name>substrate</name>
    </ligand>
</feature>
<dbReference type="GO" id="GO:0097503">
    <property type="term" value="P:sialylation"/>
    <property type="evidence" value="ECO:0007669"/>
    <property type="project" value="TreeGrafter"/>
</dbReference>
<feature type="disulfide bond" evidence="34">
    <location>
        <begin position="135"/>
        <end position="274"/>
    </location>
</feature>
<comment type="catalytic activity">
    <reaction evidence="23">
        <text>a ganglioside GA1 (d18:1(4E)) + CMP-N-acetyl-beta-neuraminate = a ganglioside GM1b (d18:1(4E)) + CMP + H(+)</text>
        <dbReference type="Rhea" id="RHEA:47560"/>
        <dbReference type="ChEBI" id="CHEBI:15378"/>
        <dbReference type="ChEBI" id="CHEBI:27938"/>
        <dbReference type="ChEBI" id="CHEBI:57812"/>
        <dbReference type="ChEBI" id="CHEBI:60377"/>
        <dbReference type="ChEBI" id="CHEBI:78568"/>
    </reaction>
    <physiologicalReaction direction="left-to-right" evidence="23">
        <dbReference type="Rhea" id="RHEA:47561"/>
    </physiologicalReaction>
</comment>
<comment type="subcellular location">
    <subcellularLocation>
        <location evidence="1">Golgi apparatus</location>
        <location evidence="1">Golgi stack membrane</location>
        <topology evidence="1">Single-pass type II membrane protein</topology>
    </subcellularLocation>
    <subcellularLocation>
        <location evidence="2">Secreted</location>
    </subcellularLocation>
</comment>
<keyword evidence="9" id="KW-0812">Transmembrane</keyword>
<keyword evidence="6" id="KW-0964">Secreted</keyword>
<evidence type="ECO:0000256" key="1">
    <source>
        <dbReference type="ARBA" id="ARBA00004447"/>
    </source>
</evidence>
<keyword evidence="12" id="KW-0333">Golgi apparatus</keyword>
<dbReference type="Pfam" id="PF00777">
    <property type="entry name" value="Glyco_transf_29"/>
    <property type="match status" value="1"/>
</dbReference>
<evidence type="ECO:0000256" key="7">
    <source>
        <dbReference type="ARBA" id="ARBA00022676"/>
    </source>
</evidence>
<comment type="catalytic activity">
    <reaction evidence="25">
        <text>a ganglioside GA1 + CMP-N-acetyl-beta-neuraminate = a ganglioside GM1b + CMP + H(+)</text>
        <dbReference type="Rhea" id="RHEA:48244"/>
        <dbReference type="ChEBI" id="CHEBI:15378"/>
        <dbReference type="ChEBI" id="CHEBI:57812"/>
        <dbReference type="ChEBI" id="CHEBI:60377"/>
        <dbReference type="ChEBI" id="CHEBI:88069"/>
        <dbReference type="ChEBI" id="CHEBI:90151"/>
    </reaction>
    <physiologicalReaction direction="left-to-right" evidence="25">
        <dbReference type="Rhea" id="RHEA:48245"/>
    </physiologicalReaction>
</comment>
<evidence type="ECO:0000256" key="17">
    <source>
        <dbReference type="ARBA" id="ARBA00036292"/>
    </source>
</evidence>
<feature type="binding site" evidence="33">
    <location>
        <position position="259"/>
    </location>
    <ligand>
        <name>substrate</name>
    </ligand>
</feature>
<keyword evidence="16" id="KW-0325">Glycoprotein</keyword>
<evidence type="ECO:0000256" key="32">
    <source>
        <dbReference type="ARBA" id="ARBA00082805"/>
    </source>
</evidence>
<dbReference type="Gene3D" id="3.90.1480.20">
    <property type="entry name" value="Glycosyl transferase family 29"/>
    <property type="match status" value="1"/>
</dbReference>
<dbReference type="InterPro" id="IPR012163">
    <property type="entry name" value="Sialyl_trans"/>
</dbReference>
<sequence length="331" mass="37557">MLLRRKACAALIFAILFLMLASQSIQRRHFLPLSLTLPVIAVMPTSRERSCGCVESCLSDLGGSNWFQQRYDPQQQPVLRSTNNLMDPTELRWWLVHLQRSGNNRTLEEVMAEMFKVIPSPTVDFRPLPSLCHTCAVVGNSGRLRQSGNGKLIDSHHSVLRMNKAVTRGFEKDVGNRTTHHFVYPESAVDVGGGVSLVLLPFKLRDIEWLTSALSTGKVKMTYMRVKDRVAADKNKVLVVNPAFFKYVHDHWTEHHGRYPSTGMLAIIFALHICDQVSVFGYGADQQGNWHHYWEDNRYGGAFRKTGVHSAEFETHIIHQLAREGKISLHL</sequence>
<dbReference type="EMBL" id="AJ744806">
    <property type="protein sequence ID" value="CAG32842.1"/>
    <property type="molecule type" value="mRNA"/>
</dbReference>
<dbReference type="GO" id="GO:0005576">
    <property type="term" value="C:extracellular region"/>
    <property type="evidence" value="ECO:0007669"/>
    <property type="project" value="UniProtKB-SubCell"/>
</dbReference>
<evidence type="ECO:0000256" key="18">
    <source>
        <dbReference type="ARBA" id="ARBA00039106"/>
    </source>
</evidence>
<evidence type="ECO:0000256" key="4">
    <source>
        <dbReference type="ARBA" id="ARBA00004934"/>
    </source>
</evidence>
<evidence type="ECO:0000256" key="8">
    <source>
        <dbReference type="ARBA" id="ARBA00022679"/>
    </source>
</evidence>
<evidence type="ECO:0000256" key="12">
    <source>
        <dbReference type="ARBA" id="ARBA00023034"/>
    </source>
</evidence>
<evidence type="ECO:0000256" key="20">
    <source>
        <dbReference type="ARBA" id="ARBA00042448"/>
    </source>
</evidence>
<feature type="binding site" evidence="33">
    <location>
        <position position="99"/>
    </location>
    <ligand>
        <name>substrate</name>
    </ligand>
</feature>
<evidence type="ECO:0000256" key="15">
    <source>
        <dbReference type="ARBA" id="ARBA00023157"/>
    </source>
</evidence>
<evidence type="ECO:0000256" key="10">
    <source>
        <dbReference type="ARBA" id="ARBA00022968"/>
    </source>
</evidence>
<evidence type="ECO:0000256" key="29">
    <source>
        <dbReference type="ARBA" id="ARBA00072809"/>
    </source>
</evidence>
<evidence type="ECO:0000256" key="25">
    <source>
        <dbReference type="ARBA" id="ARBA00043816"/>
    </source>
</evidence>
<reference evidence="35" key="1">
    <citation type="journal article" date="2005" name="Glycobiology">
        <title>The animal sialyltransferases and sialyltransferase-related genes: a phylogenetic approach.</title>
        <authorList>
            <person name="Harduin-Lepers A."/>
            <person name="Mollicone R."/>
            <person name="Delannoy P."/>
            <person name="Oriol R."/>
        </authorList>
    </citation>
    <scope>NUCLEOTIDE SEQUENCE</scope>
</reference>
<feature type="binding site" evidence="33">
    <location>
        <position position="292"/>
    </location>
    <ligand>
        <name>substrate</name>
    </ligand>
</feature>
<evidence type="ECO:0000256" key="5">
    <source>
        <dbReference type="ARBA" id="ARBA00006003"/>
    </source>
</evidence>
<evidence type="ECO:0000256" key="31">
    <source>
        <dbReference type="ARBA" id="ARBA00081332"/>
    </source>
</evidence>
<evidence type="ECO:0000256" key="2">
    <source>
        <dbReference type="ARBA" id="ARBA00004613"/>
    </source>
</evidence>
<evidence type="ECO:0000256" key="24">
    <source>
        <dbReference type="ARBA" id="ARBA00043773"/>
    </source>
</evidence>
<feature type="binding site" evidence="33">
    <location>
        <position position="309"/>
    </location>
    <ligand>
        <name>substrate</name>
    </ligand>
</feature>
<evidence type="ECO:0000256" key="23">
    <source>
        <dbReference type="ARBA" id="ARBA00043673"/>
    </source>
</evidence>
<proteinExistence type="evidence at transcript level"/>
<dbReference type="FunFam" id="3.90.1480.20:FF:000002">
    <property type="entry name" value="CMP-N-acetylneuraminate-beta-galactosamide- alpha-2,3-sialyltransferase 2"/>
    <property type="match status" value="1"/>
</dbReference>
<dbReference type="GO" id="GO:0003836">
    <property type="term" value="F:beta-galactoside (CMP) alpha-2,3-sialyltransferase activity"/>
    <property type="evidence" value="ECO:0007669"/>
    <property type="project" value="UniProtKB-EC"/>
</dbReference>
<feature type="binding site" evidence="33">
    <location>
        <position position="223"/>
    </location>
    <ligand>
        <name>substrate</name>
    </ligand>
</feature>
<dbReference type="PANTHER" id="PTHR46032:SF5">
    <property type="entry name" value="ST3 BETA-GALACTOSIDE ALPHA-2,3-SIALYLTRANSFERASE 8"/>
    <property type="match status" value="1"/>
</dbReference>
<evidence type="ECO:0000256" key="3">
    <source>
        <dbReference type="ARBA" id="ARBA00004922"/>
    </source>
</evidence>
<evidence type="ECO:0000313" key="35">
    <source>
        <dbReference type="EMBL" id="CAG32842.1"/>
    </source>
</evidence>
<keyword evidence="14" id="KW-0472">Membrane</keyword>
<organism evidence="35">
    <name type="scientific">Tetraodon nigroviridis</name>
    <name type="common">Spotted green pufferfish</name>
    <name type="synonym">Chelonodon nigroviridis</name>
    <dbReference type="NCBI Taxonomy" id="99883"/>
    <lineage>
        <taxon>Eukaryota</taxon>
        <taxon>Metazoa</taxon>
        <taxon>Chordata</taxon>
        <taxon>Craniata</taxon>
        <taxon>Vertebrata</taxon>
        <taxon>Euteleostomi</taxon>
        <taxon>Actinopterygii</taxon>
        <taxon>Neopterygii</taxon>
        <taxon>Teleostei</taxon>
        <taxon>Neoteleostei</taxon>
        <taxon>Acanthomorphata</taxon>
        <taxon>Eupercaria</taxon>
        <taxon>Tetraodontiformes</taxon>
        <taxon>Tetradontoidea</taxon>
        <taxon>Tetraodontidae</taxon>
        <taxon>Tetraodon</taxon>
    </lineage>
</organism>
<evidence type="ECO:0000256" key="28">
    <source>
        <dbReference type="ARBA" id="ARBA00062545"/>
    </source>
</evidence>
<protein>
    <recommendedName>
        <fullName evidence="29">CMP-N-acetylneuraminate-beta-galactosamide-alpha-2,3-sialyltransferase 2</fullName>
        <ecNumber evidence="18">2.4.3.2</ecNumber>
        <ecNumber evidence="19">2.4.3.4</ecNumber>
    </recommendedName>
    <alternativeName>
        <fullName evidence="22">Gal-NAc6S</fullName>
    </alternativeName>
    <alternativeName>
        <fullName evidence="20">Gal-beta-1,3-GalNAc-alpha-2,3-sialyltransferase</fullName>
    </alternativeName>
    <alternativeName>
        <fullName evidence="21">Monosialoganglioside sialyltransferase</fullName>
    </alternativeName>
    <alternativeName>
        <fullName evidence="30">ST3Gal II</fullName>
    </alternativeName>
    <alternativeName>
        <fullName evidence="31">ST3GalA.2</fullName>
    </alternativeName>
    <alternativeName>
        <fullName evidence="32">Sialyltransferase 4B</fullName>
    </alternativeName>
</protein>
<dbReference type="InterPro" id="IPR051757">
    <property type="entry name" value="Beta-gal_alpha2-3_sialyltrans"/>
</dbReference>
<keyword evidence="13" id="KW-0443">Lipid metabolism</keyword>
<evidence type="ECO:0000256" key="34">
    <source>
        <dbReference type="PIRSR" id="PIRSR005557-2"/>
    </source>
</evidence>
<feature type="binding site" evidence="33">
    <location>
        <position position="263"/>
    </location>
    <ligand>
        <name>substrate</name>
    </ligand>
</feature>
<evidence type="ECO:0000256" key="33">
    <source>
        <dbReference type="PIRSR" id="PIRSR005557-1"/>
    </source>
</evidence>
<evidence type="ECO:0000256" key="30">
    <source>
        <dbReference type="ARBA" id="ARBA00081228"/>
    </source>
</evidence>
<comment type="catalytic activity">
    <reaction evidence="27">
        <text>a globoside GalGb4Cer + CMP-N-acetyl-beta-neuraminate = a globoside MSGG + CMP + H(+)</text>
        <dbReference type="Rhea" id="RHEA:65372"/>
        <dbReference type="ChEBI" id="CHEBI:15378"/>
        <dbReference type="ChEBI" id="CHEBI:57812"/>
        <dbReference type="ChEBI" id="CHEBI:60377"/>
        <dbReference type="ChEBI" id="CHEBI:140623"/>
        <dbReference type="ChEBI" id="CHEBI:140691"/>
    </reaction>
    <physiologicalReaction direction="left-to-right" evidence="27">
        <dbReference type="Rhea" id="RHEA:65373"/>
    </physiologicalReaction>
</comment>
<evidence type="ECO:0000256" key="26">
    <source>
        <dbReference type="ARBA" id="ARBA00047509"/>
    </source>
</evidence>
<evidence type="ECO:0000256" key="13">
    <source>
        <dbReference type="ARBA" id="ARBA00023098"/>
    </source>
</evidence>
<dbReference type="InterPro" id="IPR001675">
    <property type="entry name" value="Glyco_trans_29"/>
</dbReference>
<evidence type="ECO:0000256" key="14">
    <source>
        <dbReference type="ARBA" id="ARBA00023136"/>
    </source>
</evidence>
<keyword evidence="10" id="KW-0735">Signal-anchor</keyword>
<evidence type="ECO:0000256" key="9">
    <source>
        <dbReference type="ARBA" id="ARBA00022692"/>
    </source>
</evidence>
<dbReference type="PIRSF" id="PIRSF005557">
    <property type="entry name" value="Sialyl_trans"/>
    <property type="match status" value="1"/>
</dbReference>
<dbReference type="GO" id="GO:0047288">
    <property type="term" value="F:beta-D-galactosyl-(1-&gt;3)-N-acetyl-beta-D-galactosaminide alpha-2,3- sialyltransferase"/>
    <property type="evidence" value="ECO:0007669"/>
    <property type="project" value="UniProtKB-EC"/>
</dbReference>
<comment type="subunit">
    <text evidence="28">Homodimer; disulfide-linked. Homodimer formation occurs in the endoplasmic reticulum.</text>
</comment>
<keyword evidence="7 35" id="KW-0328">Glycosyltransferase</keyword>
<comment type="catalytic activity">
    <reaction evidence="17">
        <text>a beta-D-galactosyl-(1-&gt;3)-N-acetyl-alpha-D-galactosaminyl derivative + CMP-N-acetyl-beta-neuraminate = an N-acetyl-alpha-neuraminyl-(2-&gt;3)-beta-D-galactosyl-(1-&gt;3)-N-acetyl-alpha-D-galactosaminyl derivative + CMP + H(+)</text>
        <dbReference type="Rhea" id="RHEA:21616"/>
        <dbReference type="ChEBI" id="CHEBI:15378"/>
        <dbReference type="ChEBI" id="CHEBI:57812"/>
        <dbReference type="ChEBI" id="CHEBI:60377"/>
        <dbReference type="ChEBI" id="CHEBI:133470"/>
        <dbReference type="ChEBI" id="CHEBI:139596"/>
        <dbReference type="EC" id="2.4.3.4"/>
    </reaction>
    <physiologicalReaction direction="left-to-right" evidence="17">
        <dbReference type="Rhea" id="RHEA:21617"/>
    </physiologicalReaction>
</comment>
<accession>Q6KB56</accession>
<evidence type="ECO:0000256" key="11">
    <source>
        <dbReference type="ARBA" id="ARBA00022989"/>
    </source>
</evidence>
<evidence type="ECO:0000256" key="22">
    <source>
        <dbReference type="ARBA" id="ARBA00042991"/>
    </source>
</evidence>
<dbReference type="AlphaFoldDB" id="Q6KB56"/>
<name>Q6KB56_TETNG</name>
<evidence type="ECO:0000256" key="27">
    <source>
        <dbReference type="ARBA" id="ARBA00052027"/>
    </source>
</evidence>
<feature type="binding site" evidence="33">
    <location>
        <position position="283"/>
    </location>
    <ligand>
        <name>substrate</name>
    </ligand>
</feature>
<comment type="pathway">
    <text evidence="4">Glycolipid biosynthesis.</text>
</comment>
<dbReference type="PANTHER" id="PTHR46032">
    <property type="entry name" value="ALPHA-2,3-SIALYLTRANSFERASE ST3GAL I ISOFORM X1"/>
    <property type="match status" value="1"/>
</dbReference>
<dbReference type="GO" id="GO:0006629">
    <property type="term" value="P:lipid metabolic process"/>
    <property type="evidence" value="ECO:0007669"/>
    <property type="project" value="UniProtKB-KW"/>
</dbReference>
<keyword evidence="11" id="KW-1133">Transmembrane helix</keyword>
<evidence type="ECO:0000256" key="21">
    <source>
        <dbReference type="ARBA" id="ARBA00042990"/>
    </source>
</evidence>
<evidence type="ECO:0000256" key="16">
    <source>
        <dbReference type="ARBA" id="ARBA00023180"/>
    </source>
</evidence>
<comment type="similarity">
    <text evidence="5">Belongs to the glycosyltransferase 29 family.</text>
</comment>
<keyword evidence="8 35" id="KW-0808">Transferase</keyword>
<dbReference type="GO" id="GO:0032580">
    <property type="term" value="C:Golgi cisterna membrane"/>
    <property type="evidence" value="ECO:0007669"/>
    <property type="project" value="UniProtKB-SubCell"/>
</dbReference>
<dbReference type="EC" id="2.4.3.4" evidence="19"/>